<evidence type="ECO:0000313" key="2">
    <source>
        <dbReference type="Proteomes" id="UP001060215"/>
    </source>
</evidence>
<sequence>MQFHLTVQHGSSAEWWAQQFGKSLPFFSWVPVINEIPTNRAMLFLIIAFAVLPTISFKMFRQGNEACYWLWQCFTHLLCFWWELWCGIICLHMILTGKLPTFGYSGNWTRIWVPCGNLLDTIKGIRTLRTWYVQ</sequence>
<comment type="caution">
    <text evidence="1">The sequence shown here is derived from an EMBL/GenBank/DDBJ whole genome shotgun (WGS) entry which is preliminary data.</text>
</comment>
<reference evidence="1 2" key="1">
    <citation type="journal article" date="2022" name="Plant J.">
        <title>Chromosome-level genome of Camellia lanceoleosa provides a valuable resource for understanding genome evolution and self-incompatibility.</title>
        <authorList>
            <person name="Gong W."/>
            <person name="Xiao S."/>
            <person name="Wang L."/>
            <person name="Liao Z."/>
            <person name="Chang Y."/>
            <person name="Mo W."/>
            <person name="Hu G."/>
            <person name="Li W."/>
            <person name="Zhao G."/>
            <person name="Zhu H."/>
            <person name="Hu X."/>
            <person name="Ji K."/>
            <person name="Xiang X."/>
            <person name="Song Q."/>
            <person name="Yuan D."/>
            <person name="Jin S."/>
            <person name="Zhang L."/>
        </authorList>
    </citation>
    <scope>NUCLEOTIDE SEQUENCE [LARGE SCALE GENOMIC DNA]</scope>
    <source>
        <strain evidence="1">SQ_2022a</strain>
    </source>
</reference>
<gene>
    <name evidence="1" type="ORF">LOK49_LG09G00425</name>
</gene>
<protein>
    <submittedName>
        <fullName evidence="1">Choline/ethanolaminephosphotransferase 1</fullName>
    </submittedName>
</protein>
<keyword evidence="2" id="KW-1185">Reference proteome</keyword>
<organism evidence="1 2">
    <name type="scientific">Camellia lanceoleosa</name>
    <dbReference type="NCBI Taxonomy" id="1840588"/>
    <lineage>
        <taxon>Eukaryota</taxon>
        <taxon>Viridiplantae</taxon>
        <taxon>Streptophyta</taxon>
        <taxon>Embryophyta</taxon>
        <taxon>Tracheophyta</taxon>
        <taxon>Spermatophyta</taxon>
        <taxon>Magnoliopsida</taxon>
        <taxon>eudicotyledons</taxon>
        <taxon>Gunneridae</taxon>
        <taxon>Pentapetalae</taxon>
        <taxon>asterids</taxon>
        <taxon>Ericales</taxon>
        <taxon>Theaceae</taxon>
        <taxon>Camellia</taxon>
    </lineage>
</organism>
<name>A0ACC0GFL9_9ERIC</name>
<accession>A0ACC0GFL9</accession>
<proteinExistence type="predicted"/>
<dbReference type="EMBL" id="CM045765">
    <property type="protein sequence ID" value="KAI7999957.1"/>
    <property type="molecule type" value="Genomic_DNA"/>
</dbReference>
<dbReference type="Proteomes" id="UP001060215">
    <property type="component" value="Chromosome 8"/>
</dbReference>
<evidence type="ECO:0000313" key="1">
    <source>
        <dbReference type="EMBL" id="KAI7999957.1"/>
    </source>
</evidence>